<accession>A0A1Q9DS76</accession>
<keyword evidence="1" id="KW-0472">Membrane</keyword>
<sequence length="703" mass="76220">MGEHGGGFSTGLFFKDLRQELVGLLALARIRPRFVVYLQVALAQESEEEGSLFSSDRCPGAQLGTKIQLYWEGALEREACLQVPPALRGSLRMRATELSEMQDRIPKVLKYPSFRKKPSRLPVALEMAQRADVLPGKPLIQDSAPAGITEYFLDLWVRQNVARKSHIDIMMVRMITITVTILTTIIVIRRRSCFCNACRATQRFAQGREKDGGKIVIVAVVEHAAMIESALEHRGSPQDVTRQYVEQQEAAFQVMRSLVDKGAVLSAGTAVLKPGLRSMEDQPFIESLFVGQQLFPSLSDDEPPMERPAQVTAPAVMQVANFFLDAVLYEGNNSNQNLDPFWPCRQAMLRRECEILRRLGHHPHIMSALAYEECECALGSEMILVTRLASEGDLSRLAPIGQWARVLSGRTAGYKIACGQPKSQLEHVQGSYGFVPSEASAVDSELLFDSDCWEPLSSMAKDFAVRLLSPDPAARGTASELLSGDKWLQADEAALATPLSAEVHRPLLCRDSAKIPVAIIGFHSLEALHKEARALQTGVEDGSRALGQGDLVLQLHIGHVDGSTFEVRARQVSSFISSFEMPSPTRQTFHFLLAMTRPSQFLAVLVVLELAKLTMMMVATVKMTVATTRKLLVVVLVLVPGAGVGAGAGAGAAGAAGAGAAGAAGAGAAGAARAARAACWCWCCLLVLVLVLVLLLLLLLLLH</sequence>
<keyword evidence="1" id="KW-0812">Transmembrane</keyword>
<feature type="transmembrane region" description="Helical" evidence="1">
    <location>
        <begin position="654"/>
        <end position="672"/>
    </location>
</feature>
<reference evidence="2 3" key="1">
    <citation type="submission" date="2016-02" db="EMBL/GenBank/DDBJ databases">
        <title>Genome analysis of coral dinoflagellate symbionts highlights evolutionary adaptations to a symbiotic lifestyle.</title>
        <authorList>
            <person name="Aranda M."/>
            <person name="Li Y."/>
            <person name="Liew Y.J."/>
            <person name="Baumgarten S."/>
            <person name="Simakov O."/>
            <person name="Wilson M."/>
            <person name="Piel J."/>
            <person name="Ashoor H."/>
            <person name="Bougouffa S."/>
            <person name="Bajic V.B."/>
            <person name="Ryu T."/>
            <person name="Ravasi T."/>
            <person name="Bayer T."/>
            <person name="Micklem G."/>
            <person name="Kim H."/>
            <person name="Bhak J."/>
            <person name="Lajeunesse T.C."/>
            <person name="Voolstra C.R."/>
        </authorList>
    </citation>
    <scope>NUCLEOTIDE SEQUENCE [LARGE SCALE GENOMIC DNA]</scope>
    <source>
        <strain evidence="2 3">CCMP2467</strain>
    </source>
</reference>
<evidence type="ECO:0000313" key="2">
    <source>
        <dbReference type="EMBL" id="OLP98012.1"/>
    </source>
</evidence>
<keyword evidence="3" id="KW-1185">Reference proteome</keyword>
<dbReference type="SUPFAM" id="SSF56112">
    <property type="entry name" value="Protein kinase-like (PK-like)"/>
    <property type="match status" value="1"/>
</dbReference>
<evidence type="ECO:0008006" key="4">
    <source>
        <dbReference type="Google" id="ProtNLM"/>
    </source>
</evidence>
<comment type="caution">
    <text evidence="2">The sequence shown here is derived from an EMBL/GenBank/DDBJ whole genome shotgun (WGS) entry which is preliminary data.</text>
</comment>
<name>A0A1Q9DS76_SYMMI</name>
<gene>
    <name evidence="2" type="ORF">AK812_SmicGene19583</name>
</gene>
<protein>
    <recommendedName>
        <fullName evidence="4">Protein kinase domain-containing protein</fullName>
    </recommendedName>
</protein>
<dbReference type="InterPro" id="IPR011009">
    <property type="entry name" value="Kinase-like_dom_sf"/>
</dbReference>
<evidence type="ECO:0000256" key="1">
    <source>
        <dbReference type="SAM" id="Phobius"/>
    </source>
</evidence>
<organism evidence="2 3">
    <name type="scientific">Symbiodinium microadriaticum</name>
    <name type="common">Dinoflagellate</name>
    <name type="synonym">Zooxanthella microadriatica</name>
    <dbReference type="NCBI Taxonomy" id="2951"/>
    <lineage>
        <taxon>Eukaryota</taxon>
        <taxon>Sar</taxon>
        <taxon>Alveolata</taxon>
        <taxon>Dinophyceae</taxon>
        <taxon>Suessiales</taxon>
        <taxon>Symbiodiniaceae</taxon>
        <taxon>Symbiodinium</taxon>
    </lineage>
</organism>
<dbReference type="EMBL" id="LSRX01000412">
    <property type="protein sequence ID" value="OLP98012.1"/>
    <property type="molecule type" value="Genomic_DNA"/>
</dbReference>
<dbReference type="Proteomes" id="UP000186817">
    <property type="component" value="Unassembled WGS sequence"/>
</dbReference>
<keyword evidence="1" id="KW-1133">Transmembrane helix</keyword>
<evidence type="ECO:0000313" key="3">
    <source>
        <dbReference type="Proteomes" id="UP000186817"/>
    </source>
</evidence>
<dbReference type="OrthoDB" id="429580at2759"/>
<feature type="transmembrane region" description="Helical" evidence="1">
    <location>
        <begin position="679"/>
        <end position="702"/>
    </location>
</feature>
<feature type="transmembrane region" description="Helical" evidence="1">
    <location>
        <begin position="631"/>
        <end position="648"/>
    </location>
</feature>
<proteinExistence type="predicted"/>
<dbReference type="AlphaFoldDB" id="A0A1Q9DS76"/>